<evidence type="ECO:0000313" key="2">
    <source>
        <dbReference type="EMBL" id="NOJ45705.1"/>
    </source>
</evidence>
<feature type="chain" id="PRO_5031437749" evidence="1">
    <location>
        <begin position="24"/>
        <end position="87"/>
    </location>
</feature>
<reference evidence="2 3" key="1">
    <citation type="submission" date="2020-03" db="EMBL/GenBank/DDBJ databases">
        <title>Bradyrhizobium diversity isolated from nodules of Muelleranthus trifoliolatus.</title>
        <authorList>
            <person name="Klepa M."/>
            <person name="Helene L."/>
            <person name="Hungria M."/>
        </authorList>
    </citation>
    <scope>NUCLEOTIDE SEQUENCE [LARGE SCALE GENOMIC DNA]</scope>
    <source>
        <strain evidence="2 3">WSM 1744</strain>
    </source>
</reference>
<name>A0A7Y4M1A9_9BRAD</name>
<feature type="signal peptide" evidence="1">
    <location>
        <begin position="1"/>
        <end position="23"/>
    </location>
</feature>
<proteinExistence type="predicted"/>
<dbReference type="AlphaFoldDB" id="A0A7Y4M1A9"/>
<keyword evidence="3" id="KW-1185">Reference proteome</keyword>
<sequence>MRKLLFGIVVALPAAFVSPAATALPGGHTKIHGSLVKADLIEVKGGHGRGHGWGRGHGYRPFGWSRGRKVGWRGHGCPPGHWKKGWC</sequence>
<gene>
    <name evidence="2" type="ORF">HCN50_05435</name>
</gene>
<keyword evidence="1" id="KW-0732">Signal</keyword>
<accession>A0A7Y4M1A9</accession>
<dbReference type="EMBL" id="JAAVLW010000002">
    <property type="protein sequence ID" value="NOJ45705.1"/>
    <property type="molecule type" value="Genomic_DNA"/>
</dbReference>
<protein>
    <submittedName>
        <fullName evidence="2">Uncharacterized protein</fullName>
    </submittedName>
</protein>
<dbReference type="RefSeq" id="WP_171708609.1">
    <property type="nucleotide sequence ID" value="NZ_JAAVLW010000002.1"/>
</dbReference>
<dbReference type="Proteomes" id="UP000528734">
    <property type="component" value="Unassembled WGS sequence"/>
</dbReference>
<evidence type="ECO:0000313" key="3">
    <source>
        <dbReference type="Proteomes" id="UP000528734"/>
    </source>
</evidence>
<organism evidence="2 3">
    <name type="scientific">Bradyrhizobium archetypum</name>
    <dbReference type="NCBI Taxonomy" id="2721160"/>
    <lineage>
        <taxon>Bacteria</taxon>
        <taxon>Pseudomonadati</taxon>
        <taxon>Pseudomonadota</taxon>
        <taxon>Alphaproteobacteria</taxon>
        <taxon>Hyphomicrobiales</taxon>
        <taxon>Nitrobacteraceae</taxon>
        <taxon>Bradyrhizobium</taxon>
    </lineage>
</organism>
<evidence type="ECO:0000256" key="1">
    <source>
        <dbReference type="SAM" id="SignalP"/>
    </source>
</evidence>
<comment type="caution">
    <text evidence="2">The sequence shown here is derived from an EMBL/GenBank/DDBJ whole genome shotgun (WGS) entry which is preliminary data.</text>
</comment>